<dbReference type="InterPro" id="IPR050250">
    <property type="entry name" value="Macrolide_Exporter_MacB"/>
</dbReference>
<dbReference type="Pfam" id="PF12704">
    <property type="entry name" value="MacB_PCD"/>
    <property type="match status" value="1"/>
</dbReference>
<keyword evidence="4 7" id="KW-1133">Transmembrane helix</keyword>
<feature type="transmembrane region" description="Helical" evidence="7">
    <location>
        <begin position="337"/>
        <end position="357"/>
    </location>
</feature>
<proteinExistence type="inferred from homology"/>
<feature type="domain" description="ABC3 transporter permease C-terminal" evidence="8">
    <location>
        <begin position="288"/>
        <end position="401"/>
    </location>
</feature>
<evidence type="ECO:0000256" key="5">
    <source>
        <dbReference type="ARBA" id="ARBA00023136"/>
    </source>
</evidence>
<dbReference type="PANTHER" id="PTHR30572">
    <property type="entry name" value="MEMBRANE COMPONENT OF TRANSPORTER-RELATED"/>
    <property type="match status" value="1"/>
</dbReference>
<feature type="transmembrane region" description="Helical" evidence="7">
    <location>
        <begin position="680"/>
        <end position="700"/>
    </location>
</feature>
<comment type="similarity">
    <text evidence="6">Belongs to the ABC-4 integral membrane protein family.</text>
</comment>
<feature type="transmembrane region" description="Helical" evidence="7">
    <location>
        <begin position="21"/>
        <end position="47"/>
    </location>
</feature>
<gene>
    <name evidence="10" type="ORF">DLNHIDIE_00552</name>
</gene>
<keyword evidence="5 7" id="KW-0472">Membrane</keyword>
<evidence type="ECO:0000256" key="3">
    <source>
        <dbReference type="ARBA" id="ARBA00022692"/>
    </source>
</evidence>
<reference evidence="10 11" key="1">
    <citation type="submission" date="2019-03" db="EMBL/GenBank/DDBJ databases">
        <title>New insights into Acidothiobacillus thiooxidans sulfur metabolism through coupled gene expression, solution geochemistry, microscopy and spectroscopy analyses.</title>
        <authorList>
            <person name="Camacho D."/>
            <person name="Frazao R."/>
            <person name="Fouillen A."/>
            <person name="Nanci A."/>
            <person name="Lang B.F."/>
            <person name="Apte S.C."/>
            <person name="Baron C."/>
            <person name="Warren L.A."/>
        </authorList>
    </citation>
    <scope>NUCLEOTIDE SEQUENCE [LARGE SCALE GENOMIC DNA]</scope>
    <source>
        <strain evidence="10 11">ATCC 19377</strain>
    </source>
</reference>
<dbReference type="RefSeq" id="WP_142086519.1">
    <property type="nucleotide sequence ID" value="NZ_SZUV01000001.1"/>
</dbReference>
<dbReference type="PANTHER" id="PTHR30572:SF4">
    <property type="entry name" value="ABC TRANSPORTER PERMEASE YTRF"/>
    <property type="match status" value="1"/>
</dbReference>
<accession>A0A543Q2Y2</accession>
<evidence type="ECO:0000259" key="8">
    <source>
        <dbReference type="Pfam" id="PF02687"/>
    </source>
</evidence>
<feature type="transmembrane region" description="Helical" evidence="7">
    <location>
        <begin position="281"/>
        <end position="301"/>
    </location>
</feature>
<protein>
    <submittedName>
        <fullName evidence="10">Uncharacterized protein</fullName>
    </submittedName>
</protein>
<dbReference type="AlphaFoldDB" id="A0A543Q2Y2"/>
<feature type="transmembrane region" description="Helical" evidence="7">
    <location>
        <begin position="378"/>
        <end position="398"/>
    </location>
</feature>
<comment type="caution">
    <text evidence="10">The sequence shown here is derived from an EMBL/GenBank/DDBJ whole genome shotgun (WGS) entry which is preliminary data.</text>
</comment>
<keyword evidence="3 7" id="KW-0812">Transmembrane</keyword>
<name>A0A543Q2Y2_ACITH</name>
<dbReference type="GO" id="GO:0005886">
    <property type="term" value="C:plasma membrane"/>
    <property type="evidence" value="ECO:0007669"/>
    <property type="project" value="UniProtKB-SubCell"/>
</dbReference>
<dbReference type="EMBL" id="SZUV01000001">
    <property type="protein sequence ID" value="TQN50697.1"/>
    <property type="molecule type" value="Genomic_DNA"/>
</dbReference>
<dbReference type="InterPro" id="IPR003838">
    <property type="entry name" value="ABC3_permease_C"/>
</dbReference>
<dbReference type="Proteomes" id="UP000315403">
    <property type="component" value="Unassembled WGS sequence"/>
</dbReference>
<evidence type="ECO:0000313" key="11">
    <source>
        <dbReference type="Proteomes" id="UP000315403"/>
    </source>
</evidence>
<comment type="subcellular location">
    <subcellularLocation>
        <location evidence="1">Cell membrane</location>
        <topology evidence="1">Multi-pass membrane protein</topology>
    </subcellularLocation>
</comment>
<dbReference type="GO" id="GO:0022857">
    <property type="term" value="F:transmembrane transporter activity"/>
    <property type="evidence" value="ECO:0007669"/>
    <property type="project" value="TreeGrafter"/>
</dbReference>
<feature type="domain" description="MacB-like periplasmic core" evidence="9">
    <location>
        <begin position="24"/>
        <end position="205"/>
    </location>
</feature>
<feature type="domain" description="ABC3 transporter permease C-terminal" evidence="8">
    <location>
        <begin position="684"/>
        <end position="786"/>
    </location>
</feature>
<evidence type="ECO:0000256" key="7">
    <source>
        <dbReference type="SAM" id="Phobius"/>
    </source>
</evidence>
<feature type="transmembrane region" description="Helical" evidence="7">
    <location>
        <begin position="768"/>
        <end position="788"/>
    </location>
</feature>
<evidence type="ECO:0000313" key="10">
    <source>
        <dbReference type="EMBL" id="TQN50697.1"/>
    </source>
</evidence>
<feature type="transmembrane region" description="Helical" evidence="7">
    <location>
        <begin position="733"/>
        <end position="756"/>
    </location>
</feature>
<dbReference type="InterPro" id="IPR025857">
    <property type="entry name" value="MacB_PCD"/>
</dbReference>
<evidence type="ECO:0000256" key="4">
    <source>
        <dbReference type="ARBA" id="ARBA00022989"/>
    </source>
</evidence>
<evidence type="ECO:0000259" key="9">
    <source>
        <dbReference type="Pfam" id="PF12704"/>
    </source>
</evidence>
<evidence type="ECO:0000256" key="1">
    <source>
        <dbReference type="ARBA" id="ARBA00004651"/>
    </source>
</evidence>
<dbReference type="Pfam" id="PF02687">
    <property type="entry name" value="FtsX"/>
    <property type="match status" value="2"/>
</dbReference>
<evidence type="ECO:0000256" key="6">
    <source>
        <dbReference type="ARBA" id="ARBA00038076"/>
    </source>
</evidence>
<organism evidence="10 11">
    <name type="scientific">Acidithiobacillus thiooxidans ATCC 19377</name>
    <dbReference type="NCBI Taxonomy" id="637390"/>
    <lineage>
        <taxon>Bacteria</taxon>
        <taxon>Pseudomonadati</taxon>
        <taxon>Pseudomonadota</taxon>
        <taxon>Acidithiobacillia</taxon>
        <taxon>Acidithiobacillales</taxon>
        <taxon>Acidithiobacillaceae</taxon>
        <taxon>Acidithiobacillus</taxon>
    </lineage>
</organism>
<keyword evidence="2" id="KW-1003">Cell membrane</keyword>
<feature type="transmembrane region" description="Helical" evidence="7">
    <location>
        <begin position="432"/>
        <end position="454"/>
    </location>
</feature>
<evidence type="ECO:0000256" key="2">
    <source>
        <dbReference type="ARBA" id="ARBA00022475"/>
    </source>
</evidence>
<sequence>MNNHSSVLSDWANRLWRDRSYTVVSGIFLGLSIAMATLGFTVFYTFFFKPLPYPEANRIVVIRQILPVYGLTGYLSRSALLSPLRRATHAELQDSALVSSNPKVTISLVQGQRLAVHYQSVTPNFFPMLLRHPYLGRWPSAAAGHRDGPQEAMLSFGFWSKAFGKKASAVGSEISLHGKVYQVVGVLPQNFTLHGLAADVYVPLVLPQDKVEAHYFDKLTFAQLGADHTLESLRPVLSTLAEKQVLRIPARFRNQGKGYRLLASPLRNYVLHKAHMAQLPWLYLGGGLFVWLIAVLNIINYAVLRHQRRLRGFAIRQLLGASRGAVIQIFLSEQLPALLLSLFLAIPLTFLGIRWLSSTIFSGSAYADFPLRFTGWEGLFLLVLLLVSAVCVVAIPLWRLRPSALKTALTHDERTASLSKPLRRMFQALNTLQAALAIGLLSTALSLAIGNDVLSHRSLGFQPKNVEYSRVYLPTAANITPDWLQIESNLRRDPYVRSSAFALFLPWDSSSDGAAGASSSKRSGKVLFDIVSPGFFRLLDIPLQRGQAMPALNDQESPSIWVDTDFCRSFFSSEQCVGQPVIHPDQHVAGVVPSIAWKLMPNRGYLGVEYFPLNSTFDQLLGGFLSSGYILLRIPVQSASALRSASQYLHLALPSAVFSPLHSYTALIHKTQQSGLNFDLLFGIFAFLATGITLFGVYVVQATTQAARLPEYRIRSMLGAENRDFYRGLLRDLFWVILPGAFVGTAVALLLVHLAAQDFPDAMRFLPISLLLTFFLVLFSIGLSYFNVMRSLLRLLRSDPSNGR</sequence>